<dbReference type="InterPro" id="IPR051401">
    <property type="entry name" value="GtrA_CellWall_Glycosyl"/>
</dbReference>
<dbReference type="Pfam" id="PF04138">
    <property type="entry name" value="GtrA_DPMS_TM"/>
    <property type="match status" value="1"/>
</dbReference>
<evidence type="ECO:0000256" key="5">
    <source>
        <dbReference type="ARBA" id="ARBA00023136"/>
    </source>
</evidence>
<evidence type="ECO:0000256" key="6">
    <source>
        <dbReference type="SAM" id="Phobius"/>
    </source>
</evidence>
<protein>
    <submittedName>
        <fullName evidence="8">Putative flippase GtrA</fullName>
    </submittedName>
</protein>
<keyword evidence="4 6" id="KW-1133">Transmembrane helix</keyword>
<sequence>MILSKTLFTKFLKYSFVGCICTLIYFISVFIFIEGLYMDPVVSSALSFIIMTIVSFFLNVKYTFGSIITRQRALRFTTVSAIGFLLNFLLMFVIVHLFNLHYVIGELVTILVIPVVNFILNNYWTFQSQT</sequence>
<dbReference type="PANTHER" id="PTHR38459:SF1">
    <property type="entry name" value="PROPHAGE BACTOPRENOL-LINKED GLUCOSE TRANSLOCASE HOMOLOG"/>
    <property type="match status" value="1"/>
</dbReference>
<dbReference type="AlphaFoldDB" id="A0A318TSA7"/>
<evidence type="ECO:0000256" key="2">
    <source>
        <dbReference type="ARBA" id="ARBA00009399"/>
    </source>
</evidence>
<evidence type="ECO:0000256" key="3">
    <source>
        <dbReference type="ARBA" id="ARBA00022692"/>
    </source>
</evidence>
<organism evidence="8 9">
    <name type="scientific">Ureibacillus chungkukjangi</name>
    <dbReference type="NCBI Taxonomy" id="1202712"/>
    <lineage>
        <taxon>Bacteria</taxon>
        <taxon>Bacillati</taxon>
        <taxon>Bacillota</taxon>
        <taxon>Bacilli</taxon>
        <taxon>Bacillales</taxon>
        <taxon>Caryophanaceae</taxon>
        <taxon>Ureibacillus</taxon>
    </lineage>
</organism>
<keyword evidence="9" id="KW-1185">Reference proteome</keyword>
<feature type="transmembrane region" description="Helical" evidence="6">
    <location>
        <begin position="45"/>
        <end position="64"/>
    </location>
</feature>
<evidence type="ECO:0000313" key="9">
    <source>
        <dbReference type="Proteomes" id="UP000247416"/>
    </source>
</evidence>
<dbReference type="EMBL" id="QJTJ01000014">
    <property type="protein sequence ID" value="PYF05908.1"/>
    <property type="molecule type" value="Genomic_DNA"/>
</dbReference>
<dbReference type="OrthoDB" id="9812049at2"/>
<comment type="caution">
    <text evidence="8">The sequence shown here is derived from an EMBL/GenBank/DDBJ whole genome shotgun (WGS) entry which is preliminary data.</text>
</comment>
<gene>
    <name evidence="8" type="ORF">BJ095_11488</name>
</gene>
<reference evidence="8 9" key="1">
    <citation type="submission" date="2018-06" db="EMBL/GenBank/DDBJ databases">
        <title>Genomic Encyclopedia of Archaeal and Bacterial Type Strains, Phase II (KMG-II): from individual species to whole genera.</title>
        <authorList>
            <person name="Goeker M."/>
        </authorList>
    </citation>
    <scope>NUCLEOTIDE SEQUENCE [LARGE SCALE GENOMIC DNA]</scope>
    <source>
        <strain evidence="8 9">KACC 16626</strain>
    </source>
</reference>
<evidence type="ECO:0000256" key="4">
    <source>
        <dbReference type="ARBA" id="ARBA00022989"/>
    </source>
</evidence>
<dbReference type="InterPro" id="IPR007267">
    <property type="entry name" value="GtrA_DPMS_TM"/>
</dbReference>
<feature type="transmembrane region" description="Helical" evidence="6">
    <location>
        <begin position="12"/>
        <end position="33"/>
    </location>
</feature>
<dbReference type="GO" id="GO:0005886">
    <property type="term" value="C:plasma membrane"/>
    <property type="evidence" value="ECO:0007669"/>
    <property type="project" value="TreeGrafter"/>
</dbReference>
<feature type="transmembrane region" description="Helical" evidence="6">
    <location>
        <begin position="76"/>
        <end position="98"/>
    </location>
</feature>
<dbReference type="Proteomes" id="UP000247416">
    <property type="component" value="Unassembled WGS sequence"/>
</dbReference>
<feature type="domain" description="GtrA/DPMS transmembrane" evidence="7">
    <location>
        <begin position="13"/>
        <end position="126"/>
    </location>
</feature>
<keyword evidence="3 6" id="KW-0812">Transmembrane</keyword>
<comment type="similarity">
    <text evidence="2">Belongs to the GtrA family.</text>
</comment>
<name>A0A318TSA7_9BACL</name>
<evidence type="ECO:0000259" key="7">
    <source>
        <dbReference type="Pfam" id="PF04138"/>
    </source>
</evidence>
<dbReference type="GO" id="GO:0000271">
    <property type="term" value="P:polysaccharide biosynthetic process"/>
    <property type="evidence" value="ECO:0007669"/>
    <property type="project" value="InterPro"/>
</dbReference>
<evidence type="ECO:0000313" key="8">
    <source>
        <dbReference type="EMBL" id="PYF05908.1"/>
    </source>
</evidence>
<keyword evidence="5 6" id="KW-0472">Membrane</keyword>
<dbReference type="RefSeq" id="WP_107935299.1">
    <property type="nucleotide sequence ID" value="NZ_CP085009.1"/>
</dbReference>
<dbReference type="PANTHER" id="PTHR38459">
    <property type="entry name" value="PROPHAGE BACTOPRENOL-LINKED GLUCOSE TRANSLOCASE HOMOLOG"/>
    <property type="match status" value="1"/>
</dbReference>
<evidence type="ECO:0000256" key="1">
    <source>
        <dbReference type="ARBA" id="ARBA00004141"/>
    </source>
</evidence>
<accession>A0A318TSA7</accession>
<proteinExistence type="inferred from homology"/>
<feature type="transmembrane region" description="Helical" evidence="6">
    <location>
        <begin position="104"/>
        <end position="124"/>
    </location>
</feature>
<comment type="subcellular location">
    <subcellularLocation>
        <location evidence="1">Membrane</location>
        <topology evidence="1">Multi-pass membrane protein</topology>
    </subcellularLocation>
</comment>